<dbReference type="InterPro" id="IPR035105">
    <property type="entry name" value="Deoxycytidylate_deaminase_dom"/>
</dbReference>
<dbReference type="InterPro" id="IPR016193">
    <property type="entry name" value="Cytidine_deaminase-like"/>
</dbReference>
<dbReference type="CDD" id="cd01286">
    <property type="entry name" value="deoxycytidylate_deaminase"/>
    <property type="match status" value="1"/>
</dbReference>
<keyword evidence="3" id="KW-0479">Metal-binding</keyword>
<dbReference type="InterPro" id="IPR002125">
    <property type="entry name" value="CMP_dCMP_dom"/>
</dbReference>
<keyword evidence="5" id="KW-0862">Zinc</keyword>
<feature type="domain" description="CMP/dCMP-type deaminase" evidence="6">
    <location>
        <begin position="21"/>
        <end position="155"/>
    </location>
</feature>
<dbReference type="PROSITE" id="PS00903">
    <property type="entry name" value="CYT_DCMP_DEAMINASES_1"/>
    <property type="match status" value="1"/>
</dbReference>
<dbReference type="KEGG" id="pyc:TQ32_08920"/>
<evidence type="ECO:0000256" key="3">
    <source>
        <dbReference type="ARBA" id="ARBA00022723"/>
    </source>
</evidence>
<dbReference type="Gene3D" id="3.40.140.10">
    <property type="entry name" value="Cytidine Deaminase, domain 2"/>
    <property type="match status" value="1"/>
</dbReference>
<dbReference type="InterPro" id="IPR015517">
    <property type="entry name" value="dCMP_deaminase-rel"/>
</dbReference>
<dbReference type="Proteomes" id="UP000070587">
    <property type="component" value="Chromosome"/>
</dbReference>
<evidence type="ECO:0000256" key="2">
    <source>
        <dbReference type="ARBA" id="ARBA00006576"/>
    </source>
</evidence>
<gene>
    <name evidence="7" type="ORF">TQ32_08920</name>
</gene>
<dbReference type="GeneID" id="28491956"/>
<proteinExistence type="inferred from homology"/>
<reference evidence="7 8" key="2">
    <citation type="journal article" date="2016" name="Int. J. Syst. Evol. Microbiol.">
        <title>Pyrococcus kukulkanii sp. nov., a hyperthermophilic, piezophilic archaeon isolated from a deep-sea hydrothermal vent.</title>
        <authorList>
            <person name="Callac N."/>
            <person name="Oger P."/>
            <person name="Lesongeur F."/>
            <person name="Rattray J.E."/>
            <person name="Vannier P."/>
            <person name="Michoud G."/>
            <person name="Beauverger M."/>
            <person name="Gayet N."/>
            <person name="Rouxel O."/>
            <person name="Jebbar M."/>
            <person name="Godfroy A."/>
        </authorList>
    </citation>
    <scope>NUCLEOTIDE SEQUENCE [LARGE SCALE GENOMIC DNA]</scope>
    <source>
        <strain evidence="7 8">NCB100</strain>
    </source>
</reference>
<dbReference type="GO" id="GO:0006220">
    <property type="term" value="P:pyrimidine nucleotide metabolic process"/>
    <property type="evidence" value="ECO:0007669"/>
    <property type="project" value="InterPro"/>
</dbReference>
<dbReference type="PIRSF" id="PIRSF006019">
    <property type="entry name" value="dCMP_deaminase"/>
    <property type="match status" value="1"/>
</dbReference>
<dbReference type="InterPro" id="IPR016192">
    <property type="entry name" value="APOBEC/CMP_deaminase_Zn-bd"/>
</dbReference>
<sequence length="186" mass="21085">MTIEIFLDKKKAEKIKKIRPTKDEYFMLIAKLVSLRATCPRLRVGAVAVKDGYILATGYNGAPRNMDHCVDVGCILVDGHCHRAVHAEQNVIAMAARKGISLEGATLYVTHFPCDTCFKLLINAGIKEIVYEEMYPNKVTEMLLKEAQEKGIIKIRQFKLSKERVRQFLEELFPEFCGGCKEKNDC</sequence>
<organism evidence="7 8">
    <name type="scientific">Pyrococcus kukulkanii</name>
    <dbReference type="NCBI Taxonomy" id="1609559"/>
    <lineage>
        <taxon>Archaea</taxon>
        <taxon>Methanobacteriati</taxon>
        <taxon>Methanobacteriota</taxon>
        <taxon>Thermococci</taxon>
        <taxon>Thermococcales</taxon>
        <taxon>Thermococcaceae</taxon>
        <taxon>Pyrococcus</taxon>
    </lineage>
</organism>
<evidence type="ECO:0000256" key="5">
    <source>
        <dbReference type="ARBA" id="ARBA00022833"/>
    </source>
</evidence>
<dbReference type="GO" id="GO:0004132">
    <property type="term" value="F:dCMP deaminase activity"/>
    <property type="evidence" value="ECO:0007669"/>
    <property type="project" value="InterPro"/>
</dbReference>
<keyword evidence="4" id="KW-0378">Hydrolase</keyword>
<name>A0A127BCQ6_9EURY</name>
<dbReference type="Pfam" id="PF00383">
    <property type="entry name" value="dCMP_cyt_deam_1"/>
    <property type="match status" value="1"/>
</dbReference>
<accession>A0A127BCQ6</accession>
<protein>
    <submittedName>
        <fullName evidence="7">dCMP deaminase</fullName>
    </submittedName>
</protein>
<dbReference type="OrthoDB" id="7284at2157"/>
<dbReference type="RefSeq" id="WP_068323677.1">
    <property type="nucleotide sequence ID" value="NZ_CP010835.1"/>
</dbReference>
<evidence type="ECO:0000313" key="7">
    <source>
        <dbReference type="EMBL" id="AMM54589.1"/>
    </source>
</evidence>
<dbReference type="PROSITE" id="PS51747">
    <property type="entry name" value="CYT_DCMP_DEAMINASES_2"/>
    <property type="match status" value="1"/>
</dbReference>
<reference evidence="8" key="1">
    <citation type="submission" date="2015-02" db="EMBL/GenBank/DDBJ databases">
        <title>Pyrococcus kukulkanii sp. nov., a novel hyperthermophilic archaeon isolated from a deep-sea hydrothermal vent at the Guaymas Basin.</title>
        <authorList>
            <person name="Oger P.M."/>
            <person name="Callac N."/>
            <person name="Jebbar M."/>
            <person name="Godfroy A."/>
        </authorList>
    </citation>
    <scope>NUCLEOTIDE SEQUENCE [LARGE SCALE GENOMIC DNA]</scope>
    <source>
        <strain evidence="8">NCB100</strain>
    </source>
</reference>
<comment type="cofactor">
    <cofactor evidence="1">
        <name>Zn(2+)</name>
        <dbReference type="ChEBI" id="CHEBI:29105"/>
    </cofactor>
</comment>
<dbReference type="GO" id="GO:0005737">
    <property type="term" value="C:cytoplasm"/>
    <property type="evidence" value="ECO:0007669"/>
    <property type="project" value="TreeGrafter"/>
</dbReference>
<dbReference type="PANTHER" id="PTHR11086">
    <property type="entry name" value="DEOXYCYTIDYLATE DEAMINASE-RELATED"/>
    <property type="match status" value="1"/>
</dbReference>
<comment type="similarity">
    <text evidence="2">Belongs to the cytidine and deoxycytidylate deaminase family.</text>
</comment>
<evidence type="ECO:0000256" key="4">
    <source>
        <dbReference type="ARBA" id="ARBA00022801"/>
    </source>
</evidence>
<dbReference type="GO" id="GO:0008270">
    <property type="term" value="F:zinc ion binding"/>
    <property type="evidence" value="ECO:0007669"/>
    <property type="project" value="InterPro"/>
</dbReference>
<dbReference type="PANTHER" id="PTHR11086:SF18">
    <property type="entry name" value="DEOXYCYTIDYLATE DEAMINASE"/>
    <property type="match status" value="1"/>
</dbReference>
<evidence type="ECO:0000313" key="8">
    <source>
        <dbReference type="Proteomes" id="UP000070587"/>
    </source>
</evidence>
<dbReference type="InterPro" id="IPR016473">
    <property type="entry name" value="dCMP_deaminase"/>
</dbReference>
<evidence type="ECO:0000256" key="1">
    <source>
        <dbReference type="ARBA" id="ARBA00001947"/>
    </source>
</evidence>
<dbReference type="STRING" id="1609559.TQ32_08920"/>
<dbReference type="AlphaFoldDB" id="A0A127BCQ6"/>
<dbReference type="PATRIC" id="fig|1609559.3.peg.1855"/>
<dbReference type="SUPFAM" id="SSF53927">
    <property type="entry name" value="Cytidine deaminase-like"/>
    <property type="match status" value="1"/>
</dbReference>
<dbReference type="EMBL" id="CP010835">
    <property type="protein sequence ID" value="AMM54589.1"/>
    <property type="molecule type" value="Genomic_DNA"/>
</dbReference>
<evidence type="ECO:0000259" key="6">
    <source>
        <dbReference type="PROSITE" id="PS51747"/>
    </source>
</evidence>